<sequence length="353" mass="38517">MMTIGILTIIVFGMSTAFVADGAKCLNSKDVERYVVVNCAYQEMLSVPSTDVLKDVETLNLEHNYIGKLFNNSFTEYPNIKNLMLSFNKVHTIEPGALGSLAELETLDLSQNAIKEVPAGLPKSLVQLKLNGNPVADMRQLETAVGLRVLQLRGCDLRTYPALGIMPNLVNLDVSENVEISDLDPAQLAVTCRLARLNVTGATNLFRPGTPGAHCRCRRVVQWAHTYKVTVFGLGQCPDPLAGDGEADIHDDPKDEACARTPEPALAAFKECMAEWEHRNTPYWAIASGIVIVVALLLALCLCMRRRRRRRRRGNADKVQSAQSPPPSDTKVAHNDSAGNNKTEPAALLSSAA</sequence>
<feature type="transmembrane region" description="Helical" evidence="4">
    <location>
        <begin position="283"/>
        <end position="303"/>
    </location>
</feature>
<keyword evidence="4" id="KW-0472">Membrane</keyword>
<accession>A0AAV0XH70</accession>
<dbReference type="SMART" id="SM00369">
    <property type="entry name" value="LRR_TYP"/>
    <property type="match status" value="3"/>
</dbReference>
<evidence type="ECO:0000256" key="4">
    <source>
        <dbReference type="SAM" id="Phobius"/>
    </source>
</evidence>
<keyword evidence="2" id="KW-0677">Repeat</keyword>
<protein>
    <submittedName>
        <fullName evidence="6">Uncharacterized protein</fullName>
    </submittedName>
</protein>
<keyword evidence="4" id="KW-0812">Transmembrane</keyword>
<dbReference type="Proteomes" id="UP001160148">
    <property type="component" value="Unassembled WGS sequence"/>
</dbReference>
<name>A0AAV0XH70_9HEMI</name>
<dbReference type="SUPFAM" id="SSF52058">
    <property type="entry name" value="L domain-like"/>
    <property type="match status" value="1"/>
</dbReference>
<evidence type="ECO:0000256" key="3">
    <source>
        <dbReference type="SAM" id="MobiDB-lite"/>
    </source>
</evidence>
<keyword evidence="5" id="KW-0732">Signal</keyword>
<organism evidence="6 7">
    <name type="scientific">Macrosiphum euphorbiae</name>
    <name type="common">potato aphid</name>
    <dbReference type="NCBI Taxonomy" id="13131"/>
    <lineage>
        <taxon>Eukaryota</taxon>
        <taxon>Metazoa</taxon>
        <taxon>Ecdysozoa</taxon>
        <taxon>Arthropoda</taxon>
        <taxon>Hexapoda</taxon>
        <taxon>Insecta</taxon>
        <taxon>Pterygota</taxon>
        <taxon>Neoptera</taxon>
        <taxon>Paraneoptera</taxon>
        <taxon>Hemiptera</taxon>
        <taxon>Sternorrhyncha</taxon>
        <taxon>Aphidomorpha</taxon>
        <taxon>Aphidoidea</taxon>
        <taxon>Aphididae</taxon>
        <taxon>Macrosiphini</taxon>
        <taxon>Macrosiphum</taxon>
    </lineage>
</organism>
<keyword evidence="1" id="KW-0433">Leucine-rich repeat</keyword>
<dbReference type="AlphaFoldDB" id="A0AAV0XH70"/>
<gene>
    <name evidence="6" type="ORF">MEUPH1_LOCUS21659</name>
</gene>
<evidence type="ECO:0000256" key="5">
    <source>
        <dbReference type="SAM" id="SignalP"/>
    </source>
</evidence>
<dbReference type="InterPro" id="IPR003591">
    <property type="entry name" value="Leu-rich_rpt_typical-subtyp"/>
</dbReference>
<evidence type="ECO:0000313" key="6">
    <source>
        <dbReference type="EMBL" id="CAI6367157.1"/>
    </source>
</evidence>
<feature type="region of interest" description="Disordered" evidence="3">
    <location>
        <begin position="312"/>
        <end position="353"/>
    </location>
</feature>
<feature type="chain" id="PRO_5043438033" evidence="5">
    <location>
        <begin position="18"/>
        <end position="353"/>
    </location>
</feature>
<dbReference type="PANTHER" id="PTHR45712:SF22">
    <property type="entry name" value="INSULIN-LIKE GROWTH FACTOR-BINDING PROTEIN COMPLEX ACID LABILE SUBUNIT"/>
    <property type="match status" value="1"/>
</dbReference>
<keyword evidence="4" id="KW-1133">Transmembrane helix</keyword>
<dbReference type="Gene3D" id="3.80.10.10">
    <property type="entry name" value="Ribonuclease Inhibitor"/>
    <property type="match status" value="1"/>
</dbReference>
<evidence type="ECO:0000256" key="2">
    <source>
        <dbReference type="ARBA" id="ARBA00022737"/>
    </source>
</evidence>
<dbReference type="InterPro" id="IPR050333">
    <property type="entry name" value="SLRP"/>
</dbReference>
<evidence type="ECO:0000313" key="7">
    <source>
        <dbReference type="Proteomes" id="UP001160148"/>
    </source>
</evidence>
<proteinExistence type="predicted"/>
<reference evidence="6 7" key="1">
    <citation type="submission" date="2023-01" db="EMBL/GenBank/DDBJ databases">
        <authorList>
            <person name="Whitehead M."/>
        </authorList>
    </citation>
    <scope>NUCLEOTIDE SEQUENCE [LARGE SCALE GENOMIC DNA]</scope>
</reference>
<feature type="signal peptide" evidence="5">
    <location>
        <begin position="1"/>
        <end position="17"/>
    </location>
</feature>
<comment type="caution">
    <text evidence="6">The sequence shown here is derived from an EMBL/GenBank/DDBJ whole genome shotgun (WGS) entry which is preliminary data.</text>
</comment>
<dbReference type="PROSITE" id="PS51450">
    <property type="entry name" value="LRR"/>
    <property type="match status" value="1"/>
</dbReference>
<dbReference type="InterPro" id="IPR001611">
    <property type="entry name" value="Leu-rich_rpt"/>
</dbReference>
<evidence type="ECO:0000256" key="1">
    <source>
        <dbReference type="ARBA" id="ARBA00022614"/>
    </source>
</evidence>
<keyword evidence="7" id="KW-1185">Reference proteome</keyword>
<dbReference type="InterPro" id="IPR032675">
    <property type="entry name" value="LRR_dom_sf"/>
</dbReference>
<dbReference type="EMBL" id="CARXXK010000004">
    <property type="protein sequence ID" value="CAI6367157.1"/>
    <property type="molecule type" value="Genomic_DNA"/>
</dbReference>
<dbReference type="PANTHER" id="PTHR45712">
    <property type="entry name" value="AGAP008170-PA"/>
    <property type="match status" value="1"/>
</dbReference>
<dbReference type="Pfam" id="PF13855">
    <property type="entry name" value="LRR_8"/>
    <property type="match status" value="1"/>
</dbReference>